<dbReference type="InterPro" id="IPR009003">
    <property type="entry name" value="Peptidase_S1_PA"/>
</dbReference>
<dbReference type="Gene3D" id="2.40.10.10">
    <property type="entry name" value="Trypsin-like serine proteases"/>
    <property type="match status" value="2"/>
</dbReference>
<dbReference type="Pfam" id="PF00089">
    <property type="entry name" value="Trypsin"/>
    <property type="match status" value="1"/>
</dbReference>
<dbReference type="InterPro" id="IPR051487">
    <property type="entry name" value="Ser/Thr_Proteases_Immune/Dev"/>
</dbReference>
<protein>
    <recommendedName>
        <fullName evidence="3">Peptidase S1 domain-containing protein</fullName>
    </recommendedName>
</protein>
<comment type="similarity">
    <text evidence="2">Belongs to the peptidase S1 family. CLIP subfamily.</text>
</comment>
<gene>
    <name evidence="4" type="ORF">NQ314_002130</name>
</gene>
<dbReference type="InterPro" id="IPR043504">
    <property type="entry name" value="Peptidase_S1_PA_chymotrypsin"/>
</dbReference>
<evidence type="ECO:0000313" key="5">
    <source>
        <dbReference type="Proteomes" id="UP001162156"/>
    </source>
</evidence>
<evidence type="ECO:0000256" key="1">
    <source>
        <dbReference type="ARBA" id="ARBA00023157"/>
    </source>
</evidence>
<dbReference type="FunFam" id="2.40.10.10:FF:000002">
    <property type="entry name" value="Transmembrane protease serine"/>
    <property type="match status" value="1"/>
</dbReference>
<proteinExistence type="inferred from homology"/>
<feature type="domain" description="Peptidase S1" evidence="3">
    <location>
        <begin position="12"/>
        <end position="178"/>
    </location>
</feature>
<dbReference type="PANTHER" id="PTHR24256">
    <property type="entry name" value="TRYPTASE-RELATED"/>
    <property type="match status" value="1"/>
</dbReference>
<dbReference type="SMART" id="SM00020">
    <property type="entry name" value="Tryp_SPc"/>
    <property type="match status" value="1"/>
</dbReference>
<name>A0AAV8ZSC7_9CUCU</name>
<accession>A0AAV8ZSC7</accession>
<dbReference type="CDD" id="cd00190">
    <property type="entry name" value="Tryp_SPc"/>
    <property type="match status" value="1"/>
</dbReference>
<dbReference type="InterPro" id="IPR001314">
    <property type="entry name" value="Peptidase_S1A"/>
</dbReference>
<evidence type="ECO:0000256" key="2">
    <source>
        <dbReference type="ARBA" id="ARBA00024195"/>
    </source>
</evidence>
<comment type="caution">
    <text evidence="4">The sequence shown here is derived from an EMBL/GenBank/DDBJ whole genome shotgun (WGS) entry which is preliminary data.</text>
</comment>
<dbReference type="GO" id="GO:0004252">
    <property type="term" value="F:serine-type endopeptidase activity"/>
    <property type="evidence" value="ECO:0007669"/>
    <property type="project" value="InterPro"/>
</dbReference>
<evidence type="ECO:0000259" key="3">
    <source>
        <dbReference type="PROSITE" id="PS50240"/>
    </source>
</evidence>
<keyword evidence="5" id="KW-1185">Reference proteome</keyword>
<dbReference type="EMBL" id="JANEYF010000654">
    <property type="protein sequence ID" value="KAJ8968757.1"/>
    <property type="molecule type" value="Genomic_DNA"/>
</dbReference>
<organism evidence="4 5">
    <name type="scientific">Rhamnusium bicolor</name>
    <dbReference type="NCBI Taxonomy" id="1586634"/>
    <lineage>
        <taxon>Eukaryota</taxon>
        <taxon>Metazoa</taxon>
        <taxon>Ecdysozoa</taxon>
        <taxon>Arthropoda</taxon>
        <taxon>Hexapoda</taxon>
        <taxon>Insecta</taxon>
        <taxon>Pterygota</taxon>
        <taxon>Neoptera</taxon>
        <taxon>Endopterygota</taxon>
        <taxon>Coleoptera</taxon>
        <taxon>Polyphaga</taxon>
        <taxon>Cucujiformia</taxon>
        <taxon>Chrysomeloidea</taxon>
        <taxon>Cerambycidae</taxon>
        <taxon>Lepturinae</taxon>
        <taxon>Rhagiini</taxon>
        <taxon>Rhamnusium</taxon>
    </lineage>
</organism>
<keyword evidence="1" id="KW-1015">Disulfide bond</keyword>
<sequence length="189" mass="21371">MPEPLIAITYFQVIIHPHYHAPSLRNDIALIILDAPFKLTENVGLACLPKERRQMDNNKCIATGWGKNSYKKETYQSILKKIELPIVSRDVCLRALQKARLGPFFNLHKSFICAGGEENKDTCKGDGGSPLMCPVVDQPGRYEQVGIVSWGLTCGIQNTPGVYVNIDLFRPWIDHVMKSQDFDTNVYKY</sequence>
<dbReference type="PROSITE" id="PS50240">
    <property type="entry name" value="TRYPSIN_DOM"/>
    <property type="match status" value="1"/>
</dbReference>
<evidence type="ECO:0000313" key="4">
    <source>
        <dbReference type="EMBL" id="KAJ8968757.1"/>
    </source>
</evidence>
<dbReference type="GO" id="GO:0006508">
    <property type="term" value="P:proteolysis"/>
    <property type="evidence" value="ECO:0007669"/>
    <property type="project" value="InterPro"/>
</dbReference>
<reference evidence="4" key="1">
    <citation type="journal article" date="2023" name="Insect Mol. Biol.">
        <title>Genome sequencing provides insights into the evolution of gene families encoding plant cell wall-degrading enzymes in longhorned beetles.</title>
        <authorList>
            <person name="Shin N.R."/>
            <person name="Okamura Y."/>
            <person name="Kirsch R."/>
            <person name="Pauchet Y."/>
        </authorList>
    </citation>
    <scope>NUCLEOTIDE SEQUENCE</scope>
    <source>
        <strain evidence="4">RBIC_L_NR</strain>
    </source>
</reference>
<dbReference type="SUPFAM" id="SSF50494">
    <property type="entry name" value="Trypsin-like serine proteases"/>
    <property type="match status" value="1"/>
</dbReference>
<dbReference type="Proteomes" id="UP001162156">
    <property type="component" value="Unassembled WGS sequence"/>
</dbReference>
<dbReference type="InterPro" id="IPR001254">
    <property type="entry name" value="Trypsin_dom"/>
</dbReference>
<dbReference type="AlphaFoldDB" id="A0AAV8ZSC7"/>
<dbReference type="PRINTS" id="PR00722">
    <property type="entry name" value="CHYMOTRYPSIN"/>
</dbReference>